<organism evidence="18 19">
    <name type="scientific">Caldimonas brevitalea</name>
    <dbReference type="NCBI Taxonomy" id="413882"/>
    <lineage>
        <taxon>Bacteria</taxon>
        <taxon>Pseudomonadati</taxon>
        <taxon>Pseudomonadota</taxon>
        <taxon>Betaproteobacteria</taxon>
        <taxon>Burkholderiales</taxon>
        <taxon>Sphaerotilaceae</taxon>
        <taxon>Caldimonas</taxon>
    </lineage>
</organism>
<dbReference type="SUPFAM" id="SSF52743">
    <property type="entry name" value="Subtilisin-like"/>
    <property type="match status" value="1"/>
</dbReference>
<evidence type="ECO:0000259" key="15">
    <source>
        <dbReference type="Pfam" id="PF02225"/>
    </source>
</evidence>
<dbReference type="Proteomes" id="UP000035352">
    <property type="component" value="Chromosome"/>
</dbReference>
<keyword evidence="6 10" id="KW-0378">Hydrolase</keyword>
<dbReference type="CDD" id="cd04852">
    <property type="entry name" value="Peptidases_S8_3"/>
    <property type="match status" value="1"/>
</dbReference>
<dbReference type="InterPro" id="IPR045051">
    <property type="entry name" value="SBT"/>
</dbReference>
<gene>
    <name evidence="18" type="ORF">AAW51_3089</name>
</gene>
<feature type="domain" description="Peptidase S8/S53" evidence="14">
    <location>
        <begin position="157"/>
        <end position="643"/>
    </location>
</feature>
<feature type="active site" description="Charge relay system" evidence="9 10">
    <location>
        <position position="597"/>
    </location>
</feature>
<feature type="chain" id="PRO_5002551773" evidence="13">
    <location>
        <begin position="19"/>
        <end position="1014"/>
    </location>
</feature>
<proteinExistence type="inferred from homology"/>
<dbReference type="Gene3D" id="3.40.50.200">
    <property type="entry name" value="Peptidase S8/S53 domain"/>
    <property type="match status" value="1"/>
</dbReference>
<name>A0A0G3BTG1_9BURK</name>
<dbReference type="EMBL" id="CP011371">
    <property type="protein sequence ID" value="AKJ29780.1"/>
    <property type="molecule type" value="Genomic_DNA"/>
</dbReference>
<dbReference type="Pfam" id="PF02225">
    <property type="entry name" value="PA"/>
    <property type="match status" value="1"/>
</dbReference>
<dbReference type="GO" id="GO:0006508">
    <property type="term" value="P:proteolysis"/>
    <property type="evidence" value="ECO:0007669"/>
    <property type="project" value="UniProtKB-KW"/>
</dbReference>
<evidence type="ECO:0000259" key="17">
    <source>
        <dbReference type="Pfam" id="PF17766"/>
    </source>
</evidence>
<dbReference type="Pfam" id="PF05922">
    <property type="entry name" value="Inhibitor_I9"/>
    <property type="match status" value="1"/>
</dbReference>
<evidence type="ECO:0000256" key="10">
    <source>
        <dbReference type="PROSITE-ProRule" id="PRU01240"/>
    </source>
</evidence>
<dbReference type="InterPro" id="IPR000209">
    <property type="entry name" value="Peptidase_S8/S53_dom"/>
</dbReference>
<dbReference type="Gene3D" id="2.60.40.2310">
    <property type="match status" value="1"/>
</dbReference>
<dbReference type="RefSeq" id="WP_047195312.1">
    <property type="nucleotide sequence ID" value="NZ_CP011371.1"/>
</dbReference>
<evidence type="ECO:0000256" key="4">
    <source>
        <dbReference type="ARBA" id="ARBA00022670"/>
    </source>
</evidence>
<dbReference type="InterPro" id="IPR034197">
    <property type="entry name" value="Peptidases_S8_3"/>
</dbReference>
<dbReference type="GO" id="GO:0004252">
    <property type="term" value="F:serine-type endopeptidase activity"/>
    <property type="evidence" value="ECO:0007669"/>
    <property type="project" value="UniProtKB-UniRule"/>
</dbReference>
<feature type="active site" description="Charge relay system" evidence="9 10">
    <location>
        <position position="166"/>
    </location>
</feature>
<comment type="similarity">
    <text evidence="2 10 11">Belongs to the peptidase S8 family.</text>
</comment>
<sequence>MYRHLLALVLVLAGAAAAAQPAGRKAYIVQLSGPPAATYSGGVAGLAATRAAPGGTFRLGAPGVRAYLSHLDTRRNQVLAGVAGAQVLHRYGVAFNGFSALLSDADVQKLKATPGVLAVRRDLPRSLATSRTPIFLGLSTPGGLWSQVDAASRPLKGEDVVVGVIDSGIWPEDPSFSDKVDANGDPVSAHQPGRVVYGPPPARWSGRCQSGPGFGPERCNHKVIGARYFDASFKASGLPLHWAEYESPRDQDGHGSHTASIAAGNAGVATRVNGTDTGRIAGMAPRARLAIYKACWSWLDLATDEVVVNCWIGDSVAAIEQAVADGVDVINFSIGGSTDDLLDPVEEAFLNATAAGVFVATAGGNEGPGNTVSHPAPWLTTVAASTHDRRLVAPVQLGNGARLQGASRSSGVPSKPLVLSTAVALYPPFDESNLDARLCFLDALDPAKAAGKIIVCDRGTNARVEKSEEAARVGAAGMILLNVEPSDLLDDPHFVPTVHLPHTDAATVRGYAVSADASAALGVATQAEGVVAPVVAEFSSRGPNLATPLIVKPDLSAPGVNLLAAFAWQPATQAQHAAVVAGTLTPPPAADFLSGTSMASPHVAGVAALLKQRHPTWSPAAIKSVLLTSAGPLRTPEGGVDGDRWGYGAGHLNPRAAAATSLVYEAGLADYVGFLCGLDLLPSDGPRCSTSLPIAAHNLNLPSLGATVVGRLEVQREVRHLGTSPATYVADAKLPGFAVAVVPAQLQLAPGERARFKVQLLRTSAPSGEWRFGSLVWRNGAGQQVLSPIVARALTLDAPASFDDTRATGTKVFNVATGYSGVLETVPLGLVPATRQSGVVSSGGVTCFDVPVATGARHARFALFDSDSSGGGADDLDLEVYLDEALVGISAGATADEEVRLSDPAPGQYSACVVGYAPQGGRASFTLSSWVVGPQSGTGSLRASGPRHVHLGGNASVGLGWSVGTGQRYLGAVSFRDGRGTDLGTTVLSVDTLSTTSRSRSGGARKANALSKKR</sequence>
<dbReference type="Gene3D" id="3.30.70.80">
    <property type="entry name" value="Peptidase S8 propeptide/proteinase inhibitor I9"/>
    <property type="match status" value="1"/>
</dbReference>
<evidence type="ECO:0000256" key="7">
    <source>
        <dbReference type="ARBA" id="ARBA00022825"/>
    </source>
</evidence>
<feature type="domain" description="PA" evidence="15">
    <location>
        <begin position="438"/>
        <end position="506"/>
    </location>
</feature>
<dbReference type="PRINTS" id="PR00723">
    <property type="entry name" value="SUBTILISIN"/>
</dbReference>
<dbReference type="Gene3D" id="3.50.30.30">
    <property type="match status" value="1"/>
</dbReference>
<evidence type="ECO:0000256" key="13">
    <source>
        <dbReference type="SAM" id="SignalP"/>
    </source>
</evidence>
<keyword evidence="19" id="KW-1185">Reference proteome</keyword>
<dbReference type="InterPro" id="IPR041469">
    <property type="entry name" value="Subtilisin-like_FN3"/>
</dbReference>
<evidence type="ECO:0000259" key="16">
    <source>
        <dbReference type="Pfam" id="PF05922"/>
    </source>
</evidence>
<evidence type="ECO:0000256" key="1">
    <source>
        <dbReference type="ARBA" id="ARBA00004613"/>
    </source>
</evidence>
<dbReference type="CDD" id="cd02120">
    <property type="entry name" value="PA_subtilisin_like"/>
    <property type="match status" value="1"/>
</dbReference>
<dbReference type="PANTHER" id="PTHR10795">
    <property type="entry name" value="PROPROTEIN CONVERTASE SUBTILISIN/KEXIN"/>
    <property type="match status" value="1"/>
</dbReference>
<feature type="active site" description="Charge relay system" evidence="9 10">
    <location>
        <position position="254"/>
    </location>
</feature>
<dbReference type="InterPro" id="IPR023827">
    <property type="entry name" value="Peptidase_S8_Asp-AS"/>
</dbReference>
<dbReference type="InterPro" id="IPR003137">
    <property type="entry name" value="PA_domain"/>
</dbReference>
<dbReference type="PROSITE" id="PS00138">
    <property type="entry name" value="SUBTILASE_SER"/>
    <property type="match status" value="1"/>
</dbReference>
<feature type="region of interest" description="Disordered" evidence="12">
    <location>
        <begin position="994"/>
        <end position="1014"/>
    </location>
</feature>
<dbReference type="PROSITE" id="PS51892">
    <property type="entry name" value="SUBTILASE"/>
    <property type="match status" value="1"/>
</dbReference>
<keyword evidence="3" id="KW-0964">Secreted</keyword>
<dbReference type="PATRIC" id="fig|413882.6.peg.3224"/>
<dbReference type="InterPro" id="IPR036852">
    <property type="entry name" value="Peptidase_S8/S53_dom_sf"/>
</dbReference>
<evidence type="ECO:0000259" key="14">
    <source>
        <dbReference type="Pfam" id="PF00082"/>
    </source>
</evidence>
<evidence type="ECO:0000256" key="2">
    <source>
        <dbReference type="ARBA" id="ARBA00011073"/>
    </source>
</evidence>
<dbReference type="STRING" id="413882.AAW51_3089"/>
<dbReference type="AlphaFoldDB" id="A0A0G3BTG1"/>
<evidence type="ECO:0000256" key="11">
    <source>
        <dbReference type="RuleBase" id="RU003355"/>
    </source>
</evidence>
<dbReference type="InterPro" id="IPR023828">
    <property type="entry name" value="Peptidase_S8_Ser-AS"/>
</dbReference>
<dbReference type="OrthoDB" id="614750at2"/>
<dbReference type="KEGG" id="pbh:AAW51_3089"/>
<dbReference type="InterPro" id="IPR037045">
    <property type="entry name" value="S8pro/Inhibitor_I9_sf"/>
</dbReference>
<evidence type="ECO:0000256" key="12">
    <source>
        <dbReference type="SAM" id="MobiDB-lite"/>
    </source>
</evidence>
<evidence type="ECO:0000256" key="5">
    <source>
        <dbReference type="ARBA" id="ARBA00022729"/>
    </source>
</evidence>
<evidence type="ECO:0000256" key="8">
    <source>
        <dbReference type="ARBA" id="ARBA00023180"/>
    </source>
</evidence>
<keyword evidence="5 13" id="KW-0732">Signal</keyword>
<keyword evidence="8" id="KW-0325">Glycoprotein</keyword>
<feature type="domain" description="Inhibitor I9" evidence="16">
    <location>
        <begin position="77"/>
        <end position="127"/>
    </location>
</feature>
<dbReference type="PROSITE" id="PS00136">
    <property type="entry name" value="SUBTILASE_ASP"/>
    <property type="match status" value="1"/>
</dbReference>
<feature type="domain" description="Subtilisin-like protease fibronectin type-III" evidence="17">
    <location>
        <begin position="698"/>
        <end position="790"/>
    </location>
</feature>
<dbReference type="Pfam" id="PF00082">
    <property type="entry name" value="Peptidase_S8"/>
    <property type="match status" value="1"/>
</dbReference>
<keyword evidence="7 10" id="KW-0720">Serine protease</keyword>
<reference evidence="18 19" key="1">
    <citation type="submission" date="2015-05" db="EMBL/GenBank/DDBJ databases">
        <authorList>
            <person name="Tang B."/>
            <person name="Yu Y."/>
        </authorList>
    </citation>
    <scope>NUCLEOTIDE SEQUENCE [LARGE SCALE GENOMIC DNA]</scope>
    <source>
        <strain evidence="18 19">DSM 7029</strain>
    </source>
</reference>
<evidence type="ECO:0000313" key="18">
    <source>
        <dbReference type="EMBL" id="AKJ29780.1"/>
    </source>
</evidence>
<evidence type="ECO:0000256" key="3">
    <source>
        <dbReference type="ARBA" id="ARBA00022525"/>
    </source>
</evidence>
<keyword evidence="4 10" id="KW-0645">Protease</keyword>
<evidence type="ECO:0000313" key="19">
    <source>
        <dbReference type="Proteomes" id="UP000035352"/>
    </source>
</evidence>
<dbReference type="SUPFAM" id="SSF52025">
    <property type="entry name" value="PA domain"/>
    <property type="match status" value="1"/>
</dbReference>
<dbReference type="GO" id="GO:0005576">
    <property type="term" value="C:extracellular region"/>
    <property type="evidence" value="ECO:0007669"/>
    <property type="project" value="UniProtKB-SubCell"/>
</dbReference>
<protein>
    <submittedName>
        <fullName evidence="18">Peptidase S8 and S53, subtilisin, kexin, sedolisin</fullName>
    </submittedName>
</protein>
<evidence type="ECO:0000256" key="6">
    <source>
        <dbReference type="ARBA" id="ARBA00022801"/>
    </source>
</evidence>
<accession>A0A0G3BTG1</accession>
<dbReference type="Pfam" id="PF17766">
    <property type="entry name" value="fn3_6"/>
    <property type="match status" value="1"/>
</dbReference>
<dbReference type="InterPro" id="IPR046450">
    <property type="entry name" value="PA_dom_sf"/>
</dbReference>
<evidence type="ECO:0000256" key="9">
    <source>
        <dbReference type="PIRSR" id="PIRSR615500-1"/>
    </source>
</evidence>
<dbReference type="InterPro" id="IPR015500">
    <property type="entry name" value="Peptidase_S8_subtilisin-rel"/>
</dbReference>
<comment type="subcellular location">
    <subcellularLocation>
        <location evidence="1">Secreted</location>
    </subcellularLocation>
</comment>
<feature type="signal peptide" evidence="13">
    <location>
        <begin position="1"/>
        <end position="18"/>
    </location>
</feature>
<dbReference type="InterPro" id="IPR010259">
    <property type="entry name" value="S8pro/Inhibitor_I9"/>
</dbReference>